<proteinExistence type="predicted"/>
<reference evidence="2 3" key="1">
    <citation type="submission" date="2019-07" db="EMBL/GenBank/DDBJ databases">
        <title>The pathways for chlorine oxyanion respiration interact through the shared metabolite chlorate.</title>
        <authorList>
            <person name="Barnum T.P."/>
            <person name="Cheng Y."/>
            <person name="Hill K.A."/>
            <person name="Lucas L.N."/>
            <person name="Carlson H.K."/>
            <person name="Coates J.D."/>
        </authorList>
    </citation>
    <scope>NUCLEOTIDE SEQUENCE [LARGE SCALE GENOMIC DNA]</scope>
    <source>
        <strain evidence="2 3">BK-1</strain>
    </source>
</reference>
<dbReference type="RefSeq" id="WP_144359690.1">
    <property type="nucleotide sequence ID" value="NZ_VMNH01000019.1"/>
</dbReference>
<dbReference type="OrthoDB" id="6224794at2"/>
<feature type="signal peptide" evidence="1">
    <location>
        <begin position="1"/>
        <end position="22"/>
    </location>
</feature>
<keyword evidence="1" id="KW-0732">Signal</keyword>
<sequence length="277" mass="31281">MLRKVGFYFVFGWLLFTGMASAAEKWVALPPESLAKWYKPQNDRQVWLHTMFNLRREMQAVTEYAASGDQPLMEKWAERFAKHYRSIADMVPEWKDELDYEWLDRLQVGVQQGDGLQVAAALKKIGQGCSACHREYRATVALIYRAPDFSGIKVKRKSGETQTSQELMQELSTLINRIKIASDDAHNAQALNALALLNEGLDDLGGVCATCHKDAPPKERYLGKLTQEALADLEKGLHQGDHKLVGRSLGSAAVYACARCHAVHRSLYDMREQLKVR</sequence>
<dbReference type="InterPro" id="IPR010980">
    <property type="entry name" value="Cyt_c/b562"/>
</dbReference>
<gene>
    <name evidence="2" type="ORF">FHP88_13875</name>
</gene>
<accession>A0A557S2R2</accession>
<dbReference type="GO" id="GO:0005506">
    <property type="term" value="F:iron ion binding"/>
    <property type="evidence" value="ECO:0007669"/>
    <property type="project" value="InterPro"/>
</dbReference>
<evidence type="ECO:0000256" key="1">
    <source>
        <dbReference type="SAM" id="SignalP"/>
    </source>
</evidence>
<dbReference type="Proteomes" id="UP000316649">
    <property type="component" value="Unassembled WGS sequence"/>
</dbReference>
<keyword evidence="3" id="KW-1185">Reference proteome</keyword>
<feature type="chain" id="PRO_5021732961" evidence="1">
    <location>
        <begin position="23"/>
        <end position="277"/>
    </location>
</feature>
<dbReference type="GO" id="GO:0009055">
    <property type="term" value="F:electron transfer activity"/>
    <property type="evidence" value="ECO:0007669"/>
    <property type="project" value="InterPro"/>
</dbReference>
<dbReference type="PROSITE" id="PS51009">
    <property type="entry name" value="CYTCII"/>
    <property type="match status" value="1"/>
</dbReference>
<comment type="caution">
    <text evidence="2">The sequence shown here is derived from an EMBL/GenBank/DDBJ whole genome shotgun (WGS) entry which is preliminary data.</text>
</comment>
<dbReference type="SUPFAM" id="SSF47175">
    <property type="entry name" value="Cytochromes"/>
    <property type="match status" value="1"/>
</dbReference>
<protein>
    <submittedName>
        <fullName evidence="2">Cytochrome c</fullName>
    </submittedName>
</protein>
<evidence type="ECO:0000313" key="2">
    <source>
        <dbReference type="EMBL" id="TVO71686.1"/>
    </source>
</evidence>
<dbReference type="InterPro" id="IPR036280">
    <property type="entry name" value="Multihaem_cyt_sf"/>
</dbReference>
<dbReference type="SUPFAM" id="SSF48695">
    <property type="entry name" value="Multiheme cytochromes"/>
    <property type="match status" value="1"/>
</dbReference>
<evidence type="ECO:0000313" key="3">
    <source>
        <dbReference type="Proteomes" id="UP000316649"/>
    </source>
</evidence>
<name>A0A557S2R2_9GAMM</name>
<dbReference type="EMBL" id="VMNH01000019">
    <property type="protein sequence ID" value="TVO71686.1"/>
    <property type="molecule type" value="Genomic_DNA"/>
</dbReference>
<dbReference type="GO" id="GO:0022900">
    <property type="term" value="P:electron transport chain"/>
    <property type="evidence" value="ECO:0007669"/>
    <property type="project" value="InterPro"/>
</dbReference>
<organism evidence="2 3">
    <name type="scientific">Sedimenticola selenatireducens</name>
    <dbReference type="NCBI Taxonomy" id="191960"/>
    <lineage>
        <taxon>Bacteria</taxon>
        <taxon>Pseudomonadati</taxon>
        <taxon>Pseudomonadota</taxon>
        <taxon>Gammaproteobacteria</taxon>
        <taxon>Chromatiales</taxon>
        <taxon>Sedimenticolaceae</taxon>
        <taxon>Sedimenticola</taxon>
    </lineage>
</organism>
<dbReference type="GO" id="GO:0020037">
    <property type="term" value="F:heme binding"/>
    <property type="evidence" value="ECO:0007669"/>
    <property type="project" value="InterPro"/>
</dbReference>
<dbReference type="InterPro" id="IPR002321">
    <property type="entry name" value="Cyt_c_II"/>
</dbReference>
<dbReference type="AlphaFoldDB" id="A0A557S2R2"/>
<dbReference type="Gene3D" id="1.20.120.10">
    <property type="entry name" value="Cytochrome c/b562"/>
    <property type="match status" value="1"/>
</dbReference>